<dbReference type="CDD" id="cd00037">
    <property type="entry name" value="CLECT"/>
    <property type="match status" value="1"/>
</dbReference>
<dbReference type="InterPro" id="IPR016186">
    <property type="entry name" value="C-type_lectin-like/link_sf"/>
</dbReference>
<dbReference type="InterPro" id="IPR016187">
    <property type="entry name" value="CTDL_fold"/>
</dbReference>
<evidence type="ECO:0000313" key="2">
    <source>
        <dbReference type="Proteomes" id="UP000694865"/>
    </source>
</evidence>
<gene>
    <name evidence="3" type="primary">LOC102801631</name>
</gene>
<dbReference type="Pfam" id="PF00059">
    <property type="entry name" value="Lectin_C"/>
    <property type="match status" value="1"/>
</dbReference>
<feature type="domain" description="C-type lectin" evidence="1">
    <location>
        <begin position="4"/>
        <end position="105"/>
    </location>
</feature>
<dbReference type="Gene3D" id="3.10.100.10">
    <property type="entry name" value="Mannose-Binding Protein A, subunit A"/>
    <property type="match status" value="1"/>
</dbReference>
<dbReference type="PROSITE" id="PS50041">
    <property type="entry name" value="C_TYPE_LECTIN_2"/>
    <property type="match status" value="1"/>
</dbReference>
<dbReference type="InterPro" id="IPR001304">
    <property type="entry name" value="C-type_lectin-like"/>
</dbReference>
<dbReference type="GeneID" id="102801631"/>
<dbReference type="SUPFAM" id="SSF56436">
    <property type="entry name" value="C-type lectin-like"/>
    <property type="match status" value="1"/>
</dbReference>
<protein>
    <submittedName>
        <fullName evidence="3">C-type lectin domain family 4 member M-like</fullName>
    </submittedName>
</protein>
<accession>A0ABM0MYJ7</accession>
<name>A0ABM0MYJ7_SACKO</name>
<sequence length="123" mass="13688">MEDWWLSSGHVTSRDTALTTCTDRGSGWYIATIQSTDDQDWLELCLLSGNSWVGATDESTEGTWIWEDGTQVADGLRWHNGLPVSSNLKNCVYIKGNGNLVDDSCMASNRKALCRKTRELLVT</sequence>
<evidence type="ECO:0000313" key="3">
    <source>
        <dbReference type="RefSeq" id="XP_006825088.1"/>
    </source>
</evidence>
<keyword evidence="2" id="KW-1185">Reference proteome</keyword>
<dbReference type="RefSeq" id="XP_006825088.1">
    <property type="nucleotide sequence ID" value="XM_006825025.1"/>
</dbReference>
<evidence type="ECO:0000259" key="1">
    <source>
        <dbReference type="PROSITE" id="PS50041"/>
    </source>
</evidence>
<reference evidence="3" key="1">
    <citation type="submission" date="2025-08" db="UniProtKB">
        <authorList>
            <consortium name="RefSeq"/>
        </authorList>
    </citation>
    <scope>IDENTIFICATION</scope>
    <source>
        <tissue evidence="3">Testes</tissue>
    </source>
</reference>
<organism evidence="2 3">
    <name type="scientific">Saccoglossus kowalevskii</name>
    <name type="common">Acorn worm</name>
    <dbReference type="NCBI Taxonomy" id="10224"/>
    <lineage>
        <taxon>Eukaryota</taxon>
        <taxon>Metazoa</taxon>
        <taxon>Hemichordata</taxon>
        <taxon>Enteropneusta</taxon>
        <taxon>Harrimaniidae</taxon>
        <taxon>Saccoglossus</taxon>
    </lineage>
</organism>
<proteinExistence type="predicted"/>
<dbReference type="Proteomes" id="UP000694865">
    <property type="component" value="Unplaced"/>
</dbReference>